<keyword evidence="10" id="KW-0472">Membrane</keyword>
<dbReference type="InterPro" id="IPR050107">
    <property type="entry name" value="ABC_carbohydrate_import_ATPase"/>
</dbReference>
<keyword evidence="4" id="KW-1003">Cell membrane</keyword>
<dbReference type="PROSITE" id="PS00211">
    <property type="entry name" value="ABC_TRANSPORTER_1"/>
    <property type="match status" value="1"/>
</dbReference>
<evidence type="ECO:0000256" key="9">
    <source>
        <dbReference type="ARBA" id="ARBA00022967"/>
    </source>
</evidence>
<evidence type="ECO:0000256" key="1">
    <source>
        <dbReference type="ARBA" id="ARBA00004202"/>
    </source>
</evidence>
<dbReference type="PROSITE" id="PS50893">
    <property type="entry name" value="ABC_TRANSPORTER_2"/>
    <property type="match status" value="2"/>
</dbReference>
<dbReference type="EMBL" id="FMXQ01000005">
    <property type="protein sequence ID" value="SDB35328.1"/>
    <property type="molecule type" value="Genomic_DNA"/>
</dbReference>
<dbReference type="SUPFAM" id="SSF52540">
    <property type="entry name" value="P-loop containing nucleoside triphosphate hydrolases"/>
    <property type="match status" value="2"/>
</dbReference>
<dbReference type="FunFam" id="3.40.50.300:FF:000127">
    <property type="entry name" value="Ribose import ATP-binding protein RbsA"/>
    <property type="match status" value="1"/>
</dbReference>
<keyword evidence="8 12" id="KW-0067">ATP-binding</keyword>
<dbReference type="InterPro" id="IPR027417">
    <property type="entry name" value="P-loop_NTPase"/>
</dbReference>
<evidence type="ECO:0000256" key="10">
    <source>
        <dbReference type="ARBA" id="ARBA00023136"/>
    </source>
</evidence>
<gene>
    <name evidence="12" type="ORF">SAMN02982931_02635</name>
</gene>
<keyword evidence="7" id="KW-0547">Nucleotide-binding</keyword>
<comment type="similarity">
    <text evidence="2">Belongs to the ABC transporter superfamily.</text>
</comment>
<keyword evidence="6" id="KW-0677">Repeat</keyword>
<protein>
    <submittedName>
        <fullName evidence="12">Monosaccharide ABC transporter ATP-binding protein, CUT2 family (TC 3.A.1.2.-)</fullName>
    </submittedName>
</protein>
<dbReference type="GO" id="GO:0005886">
    <property type="term" value="C:plasma membrane"/>
    <property type="evidence" value="ECO:0007669"/>
    <property type="project" value="UniProtKB-SubCell"/>
</dbReference>
<evidence type="ECO:0000256" key="8">
    <source>
        <dbReference type="ARBA" id="ARBA00022840"/>
    </source>
</evidence>
<sequence>MTGEQPSPILSVEGLTKDYPGVRAVDDVSFAVERCTVHCLVGENGAGKSTLVKMLTGALQPTSGTMRVDGSAYQPTNPHQAREGGIATLFQELHVVDQLSVHENLTLGMERARFGFLVESDLDRRVVETLAMIEPSIDPSARVSSLSVAQKQIVEIARSASSGASIIIMDEPTAALSEREVERLFGVIRRLRDSDVTVIYISHKLDEIFELGDAVTVLRDGKHIATKPLPEVAGRSELIEMMIGRSVFQDYVPRATVGDEAVLSATGLNNHLLKDVSFHINRGEIVGFYGLVGAGKTEIARALFGADQCSGEIRFKGRKIGGSPKQAIASGIALVPEERRTQGLFTTLTIRENISVMNLRRLSDAGIFRSADERSAAVDYVRKLSIATDSIEKHTEKLSGGNQQKVVFAKCLFADADLLLLDEPTRGVDVGAKTEIYEIIRNLANKGTSVAVFSSELEEVLGICDRIFLLFSGALEAEIANGPDVDMAHILNVVTGGGGSVAP</sequence>
<evidence type="ECO:0000256" key="6">
    <source>
        <dbReference type="ARBA" id="ARBA00022737"/>
    </source>
</evidence>
<keyword evidence="9" id="KW-1278">Translocase</keyword>
<dbReference type="PANTHER" id="PTHR43790">
    <property type="entry name" value="CARBOHYDRATE TRANSPORT ATP-BINDING PROTEIN MG119-RELATED"/>
    <property type="match status" value="1"/>
</dbReference>
<evidence type="ECO:0000259" key="11">
    <source>
        <dbReference type="PROSITE" id="PS50893"/>
    </source>
</evidence>
<feature type="domain" description="ABC transporter" evidence="11">
    <location>
        <begin position="10"/>
        <end position="245"/>
    </location>
</feature>
<dbReference type="CDD" id="cd03216">
    <property type="entry name" value="ABC_Carb_Monos_I"/>
    <property type="match status" value="1"/>
</dbReference>
<evidence type="ECO:0000313" key="13">
    <source>
        <dbReference type="Proteomes" id="UP000199071"/>
    </source>
</evidence>
<evidence type="ECO:0000256" key="3">
    <source>
        <dbReference type="ARBA" id="ARBA00022448"/>
    </source>
</evidence>
<dbReference type="PANTHER" id="PTHR43790:SF3">
    <property type="entry name" value="D-ALLOSE IMPORT ATP-BINDING PROTEIN ALSA-RELATED"/>
    <property type="match status" value="1"/>
</dbReference>
<dbReference type="InterPro" id="IPR017871">
    <property type="entry name" value="ABC_transporter-like_CS"/>
</dbReference>
<keyword evidence="3" id="KW-0813">Transport</keyword>
<evidence type="ECO:0000313" key="12">
    <source>
        <dbReference type="EMBL" id="SDB35328.1"/>
    </source>
</evidence>
<proteinExistence type="inferred from homology"/>
<comment type="subcellular location">
    <subcellularLocation>
        <location evidence="1">Cell membrane</location>
        <topology evidence="1">Peripheral membrane protein</topology>
    </subcellularLocation>
</comment>
<dbReference type="CDD" id="cd03215">
    <property type="entry name" value="ABC_Carb_Monos_II"/>
    <property type="match status" value="1"/>
</dbReference>
<dbReference type="RefSeq" id="WP_090877159.1">
    <property type="nucleotide sequence ID" value="NZ_FMXQ01000005.1"/>
</dbReference>
<keyword evidence="13" id="KW-1185">Reference proteome</keyword>
<evidence type="ECO:0000256" key="2">
    <source>
        <dbReference type="ARBA" id="ARBA00005417"/>
    </source>
</evidence>
<dbReference type="AlphaFoldDB" id="A0A1G6CR36"/>
<evidence type="ECO:0000256" key="7">
    <source>
        <dbReference type="ARBA" id="ARBA00022741"/>
    </source>
</evidence>
<organism evidence="12 13">
    <name type="scientific">Bauldia litoralis</name>
    <dbReference type="NCBI Taxonomy" id="665467"/>
    <lineage>
        <taxon>Bacteria</taxon>
        <taxon>Pseudomonadati</taxon>
        <taxon>Pseudomonadota</taxon>
        <taxon>Alphaproteobacteria</taxon>
        <taxon>Hyphomicrobiales</taxon>
        <taxon>Kaistiaceae</taxon>
        <taxon>Bauldia</taxon>
    </lineage>
</organism>
<dbReference type="Gene3D" id="3.40.50.300">
    <property type="entry name" value="P-loop containing nucleotide triphosphate hydrolases"/>
    <property type="match status" value="2"/>
</dbReference>
<dbReference type="GO" id="GO:0016887">
    <property type="term" value="F:ATP hydrolysis activity"/>
    <property type="evidence" value="ECO:0007669"/>
    <property type="project" value="InterPro"/>
</dbReference>
<evidence type="ECO:0000256" key="5">
    <source>
        <dbReference type="ARBA" id="ARBA00022597"/>
    </source>
</evidence>
<evidence type="ECO:0000256" key="4">
    <source>
        <dbReference type="ARBA" id="ARBA00022475"/>
    </source>
</evidence>
<reference evidence="12 13" key="1">
    <citation type="submission" date="2016-10" db="EMBL/GenBank/DDBJ databases">
        <authorList>
            <person name="de Groot N.N."/>
        </authorList>
    </citation>
    <scope>NUCLEOTIDE SEQUENCE [LARGE SCALE GENOMIC DNA]</scope>
    <source>
        <strain evidence="12 13">ATCC 35022</strain>
    </source>
</reference>
<name>A0A1G6CR36_9HYPH</name>
<accession>A0A1G6CR36</accession>
<dbReference type="STRING" id="665467.SAMN02982931_02635"/>
<dbReference type="Proteomes" id="UP000199071">
    <property type="component" value="Unassembled WGS sequence"/>
</dbReference>
<dbReference type="SMART" id="SM00382">
    <property type="entry name" value="AAA"/>
    <property type="match status" value="2"/>
</dbReference>
<dbReference type="InterPro" id="IPR003439">
    <property type="entry name" value="ABC_transporter-like_ATP-bd"/>
</dbReference>
<dbReference type="InterPro" id="IPR003593">
    <property type="entry name" value="AAA+_ATPase"/>
</dbReference>
<keyword evidence="5" id="KW-0762">Sugar transport</keyword>
<dbReference type="OrthoDB" id="9805029at2"/>
<dbReference type="Pfam" id="PF00005">
    <property type="entry name" value="ABC_tran"/>
    <property type="match status" value="2"/>
</dbReference>
<dbReference type="GO" id="GO:0005524">
    <property type="term" value="F:ATP binding"/>
    <property type="evidence" value="ECO:0007669"/>
    <property type="project" value="UniProtKB-KW"/>
</dbReference>
<feature type="domain" description="ABC transporter" evidence="11">
    <location>
        <begin position="257"/>
        <end position="497"/>
    </location>
</feature>